<dbReference type="Pfam" id="PF20415">
    <property type="entry name" value="DUF6699"/>
    <property type="match status" value="1"/>
</dbReference>
<keyword evidence="4" id="KW-1185">Reference proteome</keyword>
<dbReference type="Proteomes" id="UP000297245">
    <property type="component" value="Unassembled WGS sequence"/>
</dbReference>
<accession>A0A4S8MAT6</accession>
<evidence type="ECO:0000256" key="1">
    <source>
        <dbReference type="SAM" id="MobiDB-lite"/>
    </source>
</evidence>
<dbReference type="EMBL" id="ML179117">
    <property type="protein sequence ID" value="THU99577.1"/>
    <property type="molecule type" value="Genomic_DNA"/>
</dbReference>
<reference evidence="3 4" key="1">
    <citation type="journal article" date="2019" name="Nat. Ecol. Evol.">
        <title>Megaphylogeny resolves global patterns of mushroom evolution.</title>
        <authorList>
            <person name="Varga T."/>
            <person name="Krizsan K."/>
            <person name="Foldi C."/>
            <person name="Dima B."/>
            <person name="Sanchez-Garcia M."/>
            <person name="Sanchez-Ramirez S."/>
            <person name="Szollosi G.J."/>
            <person name="Szarkandi J.G."/>
            <person name="Papp V."/>
            <person name="Albert L."/>
            <person name="Andreopoulos W."/>
            <person name="Angelini C."/>
            <person name="Antonin V."/>
            <person name="Barry K.W."/>
            <person name="Bougher N.L."/>
            <person name="Buchanan P."/>
            <person name="Buyck B."/>
            <person name="Bense V."/>
            <person name="Catcheside P."/>
            <person name="Chovatia M."/>
            <person name="Cooper J."/>
            <person name="Damon W."/>
            <person name="Desjardin D."/>
            <person name="Finy P."/>
            <person name="Geml J."/>
            <person name="Haridas S."/>
            <person name="Hughes K."/>
            <person name="Justo A."/>
            <person name="Karasinski D."/>
            <person name="Kautmanova I."/>
            <person name="Kiss B."/>
            <person name="Kocsube S."/>
            <person name="Kotiranta H."/>
            <person name="LaButti K.M."/>
            <person name="Lechner B.E."/>
            <person name="Liimatainen K."/>
            <person name="Lipzen A."/>
            <person name="Lukacs Z."/>
            <person name="Mihaltcheva S."/>
            <person name="Morgado L.N."/>
            <person name="Niskanen T."/>
            <person name="Noordeloos M.E."/>
            <person name="Ohm R.A."/>
            <person name="Ortiz-Santana B."/>
            <person name="Ovrebo C."/>
            <person name="Racz N."/>
            <person name="Riley R."/>
            <person name="Savchenko A."/>
            <person name="Shiryaev A."/>
            <person name="Soop K."/>
            <person name="Spirin V."/>
            <person name="Szebenyi C."/>
            <person name="Tomsovsky M."/>
            <person name="Tulloss R.E."/>
            <person name="Uehling J."/>
            <person name="Grigoriev I.V."/>
            <person name="Vagvolgyi C."/>
            <person name="Papp T."/>
            <person name="Martin F.M."/>
            <person name="Miettinen O."/>
            <person name="Hibbett D.S."/>
            <person name="Nagy L.G."/>
        </authorList>
    </citation>
    <scope>NUCLEOTIDE SEQUENCE [LARGE SCALE GENOMIC DNA]</scope>
    <source>
        <strain evidence="3 4">CBS 962.96</strain>
    </source>
</reference>
<gene>
    <name evidence="3" type="ORF">K435DRAFT_794833</name>
</gene>
<proteinExistence type="predicted"/>
<sequence length="228" mass="25488">MTRHTKIRPLSYDAQQFQTVTGQYPSYDQPMLAPSPLTNHRSGWNTTPLVPVPASWPPSSLISIQEAHRHQHLYSPTPDQSQIDSGHSLDTPIPLPPQTDPNVDVIPYLKPGSGLSIHLGLMLHRGHNQWPPIGINRAELPATYPPIPSMTITHPSLKPPIWITVHHSSRPYVTVWDVLVTLIQQLGLPNQEGDVFNEMRRLDFLPGRNLTGLTKSSDGQDVWIMEVA</sequence>
<dbReference type="AlphaFoldDB" id="A0A4S8MAT6"/>
<evidence type="ECO:0000259" key="2">
    <source>
        <dbReference type="Pfam" id="PF20415"/>
    </source>
</evidence>
<dbReference type="OrthoDB" id="3265169at2759"/>
<dbReference type="InterPro" id="IPR046522">
    <property type="entry name" value="DUF6699"/>
</dbReference>
<evidence type="ECO:0000313" key="4">
    <source>
        <dbReference type="Proteomes" id="UP000297245"/>
    </source>
</evidence>
<feature type="region of interest" description="Disordered" evidence="1">
    <location>
        <begin position="74"/>
        <end position="93"/>
    </location>
</feature>
<organism evidence="3 4">
    <name type="scientific">Dendrothele bispora (strain CBS 962.96)</name>
    <dbReference type="NCBI Taxonomy" id="1314807"/>
    <lineage>
        <taxon>Eukaryota</taxon>
        <taxon>Fungi</taxon>
        <taxon>Dikarya</taxon>
        <taxon>Basidiomycota</taxon>
        <taxon>Agaricomycotina</taxon>
        <taxon>Agaricomycetes</taxon>
        <taxon>Agaricomycetidae</taxon>
        <taxon>Agaricales</taxon>
        <taxon>Agaricales incertae sedis</taxon>
        <taxon>Dendrothele</taxon>
    </lineage>
</organism>
<feature type="domain" description="DUF6699" evidence="2">
    <location>
        <begin position="128"/>
        <end position="189"/>
    </location>
</feature>
<name>A0A4S8MAT6_DENBC</name>
<evidence type="ECO:0000313" key="3">
    <source>
        <dbReference type="EMBL" id="THU99577.1"/>
    </source>
</evidence>
<protein>
    <recommendedName>
        <fullName evidence="2">DUF6699 domain-containing protein</fullName>
    </recommendedName>
</protein>